<dbReference type="PANTHER" id="PTHR13085:SF0">
    <property type="entry name" value="SIGNAL PEPTIDASE COMPLEX SUBUNIT 2"/>
    <property type="match status" value="1"/>
</dbReference>
<comment type="function">
    <text evidence="8">Component of the signal peptidase complex (SPC) which catalyzes the cleavage of N-terminal signal sequences from nascent proteins as they are translocated into the lumen of the endoplasmic reticulum. Enhances the enzymatic activity of SPC and facilitates the interactions between different components of the translocation site.</text>
</comment>
<evidence type="ECO:0000256" key="2">
    <source>
        <dbReference type="ARBA" id="ARBA00007324"/>
    </source>
</evidence>
<dbReference type="OrthoDB" id="29558at2759"/>
<dbReference type="GO" id="GO:0006465">
    <property type="term" value="P:signal peptide processing"/>
    <property type="evidence" value="ECO:0007669"/>
    <property type="project" value="InterPro"/>
</dbReference>
<dbReference type="Proteomes" id="UP000663699">
    <property type="component" value="Chromosome 2"/>
</dbReference>
<name>A0A899FRH9_9ASCO</name>
<accession>A0A899FRH9</accession>
<evidence type="ECO:0000256" key="9">
    <source>
        <dbReference type="SAM" id="Phobius"/>
    </source>
</evidence>
<dbReference type="GO" id="GO:0045047">
    <property type="term" value="P:protein targeting to ER"/>
    <property type="evidence" value="ECO:0007669"/>
    <property type="project" value="TreeGrafter"/>
</dbReference>
<keyword evidence="11" id="KW-1185">Reference proteome</keyword>
<comment type="similarity">
    <text evidence="2">Belongs to the SPCS2 family.</text>
</comment>
<evidence type="ECO:0000313" key="11">
    <source>
        <dbReference type="Proteomes" id="UP000663699"/>
    </source>
</evidence>
<comment type="subcellular location">
    <subcellularLocation>
        <location evidence="1">Endoplasmic reticulum membrane</location>
        <topology evidence="1">Multi-pass membrane protein</topology>
    </subcellularLocation>
</comment>
<evidence type="ECO:0000313" key="10">
    <source>
        <dbReference type="EMBL" id="QSL64391.1"/>
    </source>
</evidence>
<dbReference type="PANTHER" id="PTHR13085">
    <property type="entry name" value="MICROSOMAL SIGNAL PEPTIDASE 25 KDA SUBUNIT"/>
    <property type="match status" value="1"/>
</dbReference>
<protein>
    <recommendedName>
        <fullName evidence="3">Signal peptidase complex subunit 2</fullName>
    </recommendedName>
</protein>
<evidence type="ECO:0000256" key="1">
    <source>
        <dbReference type="ARBA" id="ARBA00004477"/>
    </source>
</evidence>
<dbReference type="InterPro" id="IPR009582">
    <property type="entry name" value="Spc2/SPCS2"/>
</dbReference>
<evidence type="ECO:0000256" key="4">
    <source>
        <dbReference type="ARBA" id="ARBA00022692"/>
    </source>
</evidence>
<feature type="transmembrane region" description="Helical" evidence="9">
    <location>
        <begin position="72"/>
        <end position="90"/>
    </location>
</feature>
<keyword evidence="6 9" id="KW-1133">Transmembrane helix</keyword>
<gene>
    <name evidence="10" type="ORF">MERGE_001692</name>
</gene>
<dbReference type="Pfam" id="PF06703">
    <property type="entry name" value="SPC25"/>
    <property type="match status" value="1"/>
</dbReference>
<dbReference type="EMBL" id="CP054533">
    <property type="protein sequence ID" value="QSL64391.1"/>
    <property type="molecule type" value="Genomic_DNA"/>
</dbReference>
<evidence type="ECO:0000256" key="3">
    <source>
        <dbReference type="ARBA" id="ARBA00017057"/>
    </source>
</evidence>
<keyword evidence="4 9" id="KW-0812">Transmembrane</keyword>
<proteinExistence type="inferred from homology"/>
<dbReference type="GO" id="GO:0005787">
    <property type="term" value="C:signal peptidase complex"/>
    <property type="evidence" value="ECO:0007669"/>
    <property type="project" value="InterPro"/>
</dbReference>
<sequence>MMGKLRKTNLSSIQEVKHTMDDSISPFMATMGYQETYLLMNIRFILGYTLVIICSNVATCNYIFGFKPSKTYTLWGVVAYFILYGCYIMWNCTAGKSIIYQGRKGKIRLSIRSSISKKGPAYTLTIEILKEGILKKFLAKEMFNLWFTEDGVFQKDQFDNWLKNIIKQIEDGKGSFIIDISNIIKKKKSSDEDDEEVKINLCPYF</sequence>
<evidence type="ECO:0000256" key="8">
    <source>
        <dbReference type="ARBA" id="ARBA00045608"/>
    </source>
</evidence>
<evidence type="ECO:0000256" key="7">
    <source>
        <dbReference type="ARBA" id="ARBA00023136"/>
    </source>
</evidence>
<keyword evidence="7 9" id="KW-0472">Membrane</keyword>
<feature type="transmembrane region" description="Helical" evidence="9">
    <location>
        <begin position="45"/>
        <end position="66"/>
    </location>
</feature>
<evidence type="ECO:0000256" key="5">
    <source>
        <dbReference type="ARBA" id="ARBA00022824"/>
    </source>
</evidence>
<reference evidence="10" key="1">
    <citation type="submission" date="2020-06" db="EMBL/GenBank/DDBJ databases">
        <title>Genomes of multiple members of Pneumocystis genus reveal paths to human pathogen Pneumocystis jirovecii.</title>
        <authorList>
            <person name="Cisse O.H."/>
            <person name="Ma L."/>
            <person name="Dekker J."/>
            <person name="Khil P."/>
            <person name="Jo J."/>
            <person name="Brenchley J."/>
            <person name="Blair R."/>
            <person name="Pahar B."/>
            <person name="Chabe M."/>
            <person name="Van Rompay K.A."/>
            <person name="Keesler R."/>
            <person name="Sukura A."/>
            <person name="Hirsch V."/>
            <person name="Kutty G."/>
            <person name="Liu Y."/>
            <person name="Peng L."/>
            <person name="Chen J."/>
            <person name="Song J."/>
            <person name="Weissenbacher-Lang C."/>
            <person name="Xu J."/>
            <person name="Upham N.S."/>
            <person name="Stajich J.E."/>
            <person name="Cuomo C.A."/>
            <person name="Cushion M.T."/>
            <person name="Kovacs J.A."/>
        </authorList>
    </citation>
    <scope>NUCLEOTIDE SEQUENCE</scope>
    <source>
        <strain evidence="10">2A</strain>
    </source>
</reference>
<dbReference type="AlphaFoldDB" id="A0A899FRH9"/>
<keyword evidence="5" id="KW-0256">Endoplasmic reticulum</keyword>
<evidence type="ECO:0000256" key="6">
    <source>
        <dbReference type="ARBA" id="ARBA00022989"/>
    </source>
</evidence>
<organism evidence="10 11">
    <name type="scientific">Pneumocystis wakefieldiae</name>
    <dbReference type="NCBI Taxonomy" id="38082"/>
    <lineage>
        <taxon>Eukaryota</taxon>
        <taxon>Fungi</taxon>
        <taxon>Dikarya</taxon>
        <taxon>Ascomycota</taxon>
        <taxon>Taphrinomycotina</taxon>
        <taxon>Pneumocystomycetes</taxon>
        <taxon>Pneumocystaceae</taxon>
        <taxon>Pneumocystis</taxon>
    </lineage>
</organism>